<name>A0A2P8EJK0_9GAMM</name>
<dbReference type="PIRSF" id="PIRSF004848">
    <property type="entry name" value="YBL036c_PLPDEIII"/>
    <property type="match status" value="1"/>
</dbReference>
<dbReference type="OrthoDB" id="9804072at2"/>
<dbReference type="AlphaFoldDB" id="A0A2P8EJK0"/>
<dbReference type="Proteomes" id="UP000242133">
    <property type="component" value="Unassembled WGS sequence"/>
</dbReference>
<dbReference type="PANTHER" id="PTHR10146:SF14">
    <property type="entry name" value="PYRIDOXAL PHOSPHATE HOMEOSTASIS PROTEIN"/>
    <property type="match status" value="1"/>
</dbReference>
<dbReference type="InterPro" id="IPR001608">
    <property type="entry name" value="Ala_racemase_N"/>
</dbReference>
<comment type="similarity">
    <text evidence="2 4">Belongs to the pyridoxal phosphate-binding protein YggS/PROSC family.</text>
</comment>
<gene>
    <name evidence="6" type="ORF">CLV44_13017</name>
</gene>
<evidence type="ECO:0000259" key="5">
    <source>
        <dbReference type="Pfam" id="PF01168"/>
    </source>
</evidence>
<dbReference type="PANTHER" id="PTHR10146">
    <property type="entry name" value="PROLINE SYNTHETASE CO-TRANSCRIBED BACTERIAL HOMOLOG PROTEIN"/>
    <property type="match status" value="1"/>
</dbReference>
<accession>A0A2P8EJK0</accession>
<dbReference type="EMBL" id="PYGI01000030">
    <property type="protein sequence ID" value="PSL09638.1"/>
    <property type="molecule type" value="Genomic_DNA"/>
</dbReference>
<sequence length="266" mass="29748">MSRLLEPAASQTWHEQHGRYPQAASVDDFRRNLAQVRHRIANACLRVGRDPQDVRLLPVSKTFSEPQLRLAYEAGCRQLGENKVQEAYRKWGNLSDLPELQWSVIGHMQTNKAKLVARFASEFQALDSLKLAEALDRRLQAEGRGLDVFVQVNTSGESSKYGLAPDKVATFLQQMPDFSALRVRGLMTLALFSSDVPRVRACFASLRELRDHLRQEIPIGVTLDDLSMGMSGDFEIAIEEGATVVRVGQAIFGARAIPDSHYWPSA</sequence>
<organism evidence="6 7">
    <name type="scientific">Marinobacterium halophilum</name>
    <dbReference type="NCBI Taxonomy" id="267374"/>
    <lineage>
        <taxon>Bacteria</taxon>
        <taxon>Pseudomonadati</taxon>
        <taxon>Pseudomonadota</taxon>
        <taxon>Gammaproteobacteria</taxon>
        <taxon>Oceanospirillales</taxon>
        <taxon>Oceanospirillaceae</taxon>
        <taxon>Marinobacterium</taxon>
    </lineage>
</organism>
<keyword evidence="1 2" id="KW-0663">Pyridoxal phosphate</keyword>
<keyword evidence="7" id="KW-1185">Reference proteome</keyword>
<proteinExistence type="inferred from homology"/>
<dbReference type="InterPro" id="IPR011078">
    <property type="entry name" value="PyrdxlP_homeostasis"/>
</dbReference>
<dbReference type="Gene3D" id="3.20.20.10">
    <property type="entry name" value="Alanine racemase"/>
    <property type="match status" value="1"/>
</dbReference>
<feature type="domain" description="Alanine racemase N-terminal" evidence="5">
    <location>
        <begin position="32"/>
        <end position="255"/>
    </location>
</feature>
<dbReference type="NCBIfam" id="TIGR00044">
    <property type="entry name" value="YggS family pyridoxal phosphate-dependent enzyme"/>
    <property type="match status" value="1"/>
</dbReference>
<evidence type="ECO:0000256" key="2">
    <source>
        <dbReference type="HAMAP-Rule" id="MF_02087"/>
    </source>
</evidence>
<feature type="modified residue" description="N6-(pyridoxal phosphate)lysine" evidence="2 3">
    <location>
        <position position="61"/>
    </location>
</feature>
<dbReference type="GO" id="GO:0030170">
    <property type="term" value="F:pyridoxal phosphate binding"/>
    <property type="evidence" value="ECO:0007669"/>
    <property type="project" value="UniProtKB-UniRule"/>
</dbReference>
<reference evidence="6 7" key="1">
    <citation type="submission" date="2018-03" db="EMBL/GenBank/DDBJ databases">
        <title>Genomic Encyclopedia of Archaeal and Bacterial Type Strains, Phase II (KMG-II): from individual species to whole genera.</title>
        <authorList>
            <person name="Goeker M."/>
        </authorList>
    </citation>
    <scope>NUCLEOTIDE SEQUENCE [LARGE SCALE GENOMIC DNA]</scope>
    <source>
        <strain evidence="6 7">DSM 17586</strain>
    </source>
</reference>
<evidence type="ECO:0000256" key="1">
    <source>
        <dbReference type="ARBA" id="ARBA00022898"/>
    </source>
</evidence>
<dbReference type="Pfam" id="PF01168">
    <property type="entry name" value="Ala_racemase_N"/>
    <property type="match status" value="1"/>
</dbReference>
<dbReference type="HAMAP" id="MF_02087">
    <property type="entry name" value="PLP_homeostasis"/>
    <property type="match status" value="1"/>
</dbReference>
<evidence type="ECO:0000313" key="6">
    <source>
        <dbReference type="EMBL" id="PSL09638.1"/>
    </source>
</evidence>
<evidence type="ECO:0000256" key="4">
    <source>
        <dbReference type="RuleBase" id="RU004514"/>
    </source>
</evidence>
<dbReference type="CDD" id="cd00635">
    <property type="entry name" value="PLPDE_III_YBL036c_like"/>
    <property type="match status" value="1"/>
</dbReference>
<protein>
    <recommendedName>
        <fullName evidence="2">Pyridoxal phosphate homeostasis protein</fullName>
        <shortName evidence="2">PLP homeostasis protein</shortName>
    </recommendedName>
</protein>
<dbReference type="SUPFAM" id="SSF51419">
    <property type="entry name" value="PLP-binding barrel"/>
    <property type="match status" value="1"/>
</dbReference>
<dbReference type="FunFam" id="3.20.20.10:FF:000018">
    <property type="entry name" value="Pyridoxal phosphate homeostasis protein"/>
    <property type="match status" value="1"/>
</dbReference>
<comment type="caution">
    <text evidence="6">The sequence shown here is derived from an EMBL/GenBank/DDBJ whole genome shotgun (WGS) entry which is preliminary data.</text>
</comment>
<dbReference type="RefSeq" id="WP_106593244.1">
    <property type="nucleotide sequence ID" value="NZ_PYGI01000030.1"/>
</dbReference>
<comment type="function">
    <text evidence="2">Pyridoxal 5'-phosphate (PLP)-binding protein, which is involved in PLP homeostasis.</text>
</comment>
<comment type="cofactor">
    <cofactor evidence="3">
        <name>pyridoxal 5'-phosphate</name>
        <dbReference type="ChEBI" id="CHEBI:597326"/>
    </cofactor>
</comment>
<evidence type="ECO:0000256" key="3">
    <source>
        <dbReference type="PIRSR" id="PIRSR004848-1"/>
    </source>
</evidence>
<dbReference type="InterPro" id="IPR029066">
    <property type="entry name" value="PLP-binding_barrel"/>
</dbReference>
<evidence type="ECO:0000313" key="7">
    <source>
        <dbReference type="Proteomes" id="UP000242133"/>
    </source>
</evidence>